<comment type="caution">
    <text evidence="2">The sequence shown here is derived from an EMBL/GenBank/DDBJ whole genome shotgun (WGS) entry which is preliminary data.</text>
</comment>
<organism evidence="2 3">
    <name type="scientific">Chaetoceros tenuissimus</name>
    <dbReference type="NCBI Taxonomy" id="426638"/>
    <lineage>
        <taxon>Eukaryota</taxon>
        <taxon>Sar</taxon>
        <taxon>Stramenopiles</taxon>
        <taxon>Ochrophyta</taxon>
        <taxon>Bacillariophyta</taxon>
        <taxon>Coscinodiscophyceae</taxon>
        <taxon>Chaetocerotophycidae</taxon>
        <taxon>Chaetocerotales</taxon>
        <taxon>Chaetocerotaceae</taxon>
        <taxon>Chaetoceros</taxon>
    </lineage>
</organism>
<reference evidence="2 3" key="1">
    <citation type="journal article" date="2021" name="Sci. Rep.">
        <title>The genome of the diatom Chaetoceros tenuissimus carries an ancient integrated fragment of an extant virus.</title>
        <authorList>
            <person name="Hongo Y."/>
            <person name="Kimura K."/>
            <person name="Takaki Y."/>
            <person name="Yoshida Y."/>
            <person name="Baba S."/>
            <person name="Kobayashi G."/>
            <person name="Nagasaki K."/>
            <person name="Hano T."/>
            <person name="Tomaru Y."/>
        </authorList>
    </citation>
    <scope>NUCLEOTIDE SEQUENCE [LARGE SCALE GENOMIC DNA]</scope>
    <source>
        <strain evidence="2 3">NIES-3715</strain>
    </source>
</reference>
<gene>
    <name evidence="2" type="ORF">CTEN210_06207</name>
</gene>
<dbReference type="AlphaFoldDB" id="A0AAD3CR99"/>
<evidence type="ECO:0000313" key="2">
    <source>
        <dbReference type="EMBL" id="GFH49731.1"/>
    </source>
</evidence>
<name>A0AAD3CR99_9STRA</name>
<evidence type="ECO:0000256" key="1">
    <source>
        <dbReference type="SAM" id="MobiDB-lite"/>
    </source>
</evidence>
<dbReference type="Proteomes" id="UP001054902">
    <property type="component" value="Unassembled WGS sequence"/>
</dbReference>
<feature type="compositionally biased region" description="Basic and acidic residues" evidence="1">
    <location>
        <begin position="18"/>
        <end position="38"/>
    </location>
</feature>
<feature type="region of interest" description="Disordered" evidence="1">
    <location>
        <begin position="1"/>
        <end position="38"/>
    </location>
</feature>
<protein>
    <submittedName>
        <fullName evidence="2">Uncharacterized protein</fullName>
    </submittedName>
</protein>
<feature type="compositionally biased region" description="Polar residues" evidence="1">
    <location>
        <begin position="1"/>
        <end position="10"/>
    </location>
</feature>
<sequence length="131" mass="14895">MSKTQHTNDNVENDIEDDSKSVAKEERSEERIDSKTAKERSEMLGVSVYHLNHVLLPLAEDLLQRNDGNVYDINEPIIKEIGKEKICPRDGKVGAAYVDCLEGEDHVGNATFMVSYAWAYKLEILWRVVKS</sequence>
<accession>A0AAD3CR99</accession>
<keyword evidence="3" id="KW-1185">Reference proteome</keyword>
<evidence type="ECO:0000313" key="3">
    <source>
        <dbReference type="Proteomes" id="UP001054902"/>
    </source>
</evidence>
<dbReference type="EMBL" id="BLLK01000038">
    <property type="protein sequence ID" value="GFH49731.1"/>
    <property type="molecule type" value="Genomic_DNA"/>
</dbReference>
<proteinExistence type="predicted"/>